<dbReference type="PANTHER" id="PTHR12993">
    <property type="entry name" value="N-ACETYLGLUCOSAMINYL-PHOSPHATIDYLINOSITOL DE-N-ACETYLASE-RELATED"/>
    <property type="match status" value="1"/>
</dbReference>
<reference evidence="2 3" key="1">
    <citation type="submission" date="2019-07" db="EMBL/GenBank/DDBJ databases">
        <title>Whole genome shotgun sequence of Halobacillus faecis NBRC 103569.</title>
        <authorList>
            <person name="Hosoyama A."/>
            <person name="Uohara A."/>
            <person name="Ohji S."/>
            <person name="Ichikawa N."/>
        </authorList>
    </citation>
    <scope>NUCLEOTIDE SEQUENCE [LARGE SCALE GENOMIC DNA]</scope>
    <source>
        <strain evidence="2 3">NBRC 103569</strain>
    </source>
</reference>
<protein>
    <recommendedName>
        <fullName evidence="4">PIG-L family deacetylase</fullName>
    </recommendedName>
</protein>
<evidence type="ECO:0000313" key="3">
    <source>
        <dbReference type="Proteomes" id="UP000321886"/>
    </source>
</evidence>
<dbReference type="AlphaFoldDB" id="A0A511WU40"/>
<dbReference type="InterPro" id="IPR003737">
    <property type="entry name" value="GlcNAc_PI_deacetylase-related"/>
</dbReference>
<keyword evidence="3" id="KW-1185">Reference proteome</keyword>
<dbReference type="SUPFAM" id="SSF102588">
    <property type="entry name" value="LmbE-like"/>
    <property type="match status" value="1"/>
</dbReference>
<evidence type="ECO:0008006" key="4">
    <source>
        <dbReference type="Google" id="ProtNLM"/>
    </source>
</evidence>
<dbReference type="GO" id="GO:0016811">
    <property type="term" value="F:hydrolase activity, acting on carbon-nitrogen (but not peptide) bonds, in linear amides"/>
    <property type="evidence" value="ECO:0007669"/>
    <property type="project" value="TreeGrafter"/>
</dbReference>
<dbReference type="InterPro" id="IPR024078">
    <property type="entry name" value="LmbE-like_dom_sf"/>
</dbReference>
<dbReference type="PANTHER" id="PTHR12993:SF11">
    <property type="entry name" value="N-ACETYLGLUCOSAMINYL-PHOSPHATIDYLINOSITOL DE-N-ACETYLASE"/>
    <property type="match status" value="1"/>
</dbReference>
<dbReference type="OrthoDB" id="9790023at2"/>
<dbReference type="Proteomes" id="UP000321886">
    <property type="component" value="Unassembled WGS sequence"/>
</dbReference>
<dbReference type="Pfam" id="PF02585">
    <property type="entry name" value="PIG-L"/>
    <property type="match status" value="1"/>
</dbReference>
<dbReference type="Gene3D" id="3.40.50.10320">
    <property type="entry name" value="LmbE-like"/>
    <property type="match status" value="1"/>
</dbReference>
<accession>A0A511WU40</accession>
<proteinExistence type="predicted"/>
<comment type="caution">
    <text evidence="2">The sequence shown here is derived from an EMBL/GenBank/DDBJ whole genome shotgun (WGS) entry which is preliminary data.</text>
</comment>
<evidence type="ECO:0000313" key="2">
    <source>
        <dbReference type="EMBL" id="GEN54649.1"/>
    </source>
</evidence>
<sequence length="298" mass="33673">MNKKELLMNAVRPVNAPVTNVILGRHYSGDMEAVKNEKVNNVLVLAPHMDDETIGPGGTLRQHAEQGANIHCLFITDGGSSVSDRSAEELMALRRNEIDKVQEILGLASVTYMNQPDGQVKSTRESMELLKEKINTIQPELIYCTPYIDAHVDHTATAKLLSDTLKEMENFKGNIRMYEINCAFPPSAINVLVDTSAQHAKKVEATEVFDSQAIAFDGFLRLNQYKGKLAEPNVQTAEGFVQWDRRGFINHCETLEKMEYNFPRSFKQVNRTDTLLWAIFKNYAMKKDLYRKTSNPST</sequence>
<gene>
    <name evidence="2" type="ORF">HFA01_29110</name>
</gene>
<organism evidence="2 3">
    <name type="scientific">Halobacillus faecis</name>
    <dbReference type="NCBI Taxonomy" id="360184"/>
    <lineage>
        <taxon>Bacteria</taxon>
        <taxon>Bacillati</taxon>
        <taxon>Bacillota</taxon>
        <taxon>Bacilli</taxon>
        <taxon>Bacillales</taxon>
        <taxon>Bacillaceae</taxon>
        <taxon>Halobacillus</taxon>
    </lineage>
</organism>
<dbReference type="EMBL" id="BJYD01000026">
    <property type="protein sequence ID" value="GEN54649.1"/>
    <property type="molecule type" value="Genomic_DNA"/>
</dbReference>
<name>A0A511WU40_9BACI</name>
<dbReference type="RefSeq" id="WP_146817392.1">
    <property type="nucleotide sequence ID" value="NZ_BJYD01000026.1"/>
</dbReference>
<comment type="cofactor">
    <cofactor evidence="1">
        <name>Zn(2+)</name>
        <dbReference type="ChEBI" id="CHEBI:29105"/>
    </cofactor>
</comment>
<evidence type="ECO:0000256" key="1">
    <source>
        <dbReference type="ARBA" id="ARBA00001947"/>
    </source>
</evidence>